<dbReference type="InterPro" id="IPR054836">
    <property type="entry name" value="Tn5_transposase"/>
</dbReference>
<dbReference type="InterPro" id="IPR014737">
    <property type="entry name" value="Transposase_Tn5-like_C"/>
</dbReference>
<dbReference type="AlphaFoldDB" id="C8W0R4"/>
<dbReference type="Gene3D" id="3.90.350.10">
    <property type="entry name" value="Transposase Inhibitor Protein From Tn5, Chain A, domain 1"/>
    <property type="match status" value="1"/>
</dbReference>
<feature type="domain" description="Transposase Tn5-like N-terminal" evidence="3">
    <location>
        <begin position="15"/>
        <end position="73"/>
    </location>
</feature>
<dbReference type="InterPro" id="IPR012337">
    <property type="entry name" value="RNaseH-like_sf"/>
</dbReference>
<reference evidence="4 5" key="1">
    <citation type="journal article" date="2009" name="Stand. Genomic Sci.">
        <title>Complete genome sequence of Desulfotomaculum acetoxidans type strain (5575).</title>
        <authorList>
            <person name="Spring S."/>
            <person name="Lapidus A."/>
            <person name="Schroder M."/>
            <person name="Gleim D."/>
            <person name="Sims D."/>
            <person name="Meincke L."/>
            <person name="Glavina Del Rio T."/>
            <person name="Tice H."/>
            <person name="Copeland A."/>
            <person name="Cheng J.F."/>
            <person name="Lucas S."/>
            <person name="Chen F."/>
            <person name="Nolan M."/>
            <person name="Bruce D."/>
            <person name="Goodwin L."/>
            <person name="Pitluck S."/>
            <person name="Ivanova N."/>
            <person name="Mavromatis K."/>
            <person name="Mikhailova N."/>
            <person name="Pati A."/>
            <person name="Chen A."/>
            <person name="Palaniappan K."/>
            <person name="Land M."/>
            <person name="Hauser L."/>
            <person name="Chang Y.J."/>
            <person name="Jeffries C.D."/>
            <person name="Chain P."/>
            <person name="Saunders E."/>
            <person name="Brettin T."/>
            <person name="Detter J.C."/>
            <person name="Goker M."/>
            <person name="Bristow J."/>
            <person name="Eisen J.A."/>
            <person name="Markowitz V."/>
            <person name="Hugenholtz P."/>
            <person name="Kyrpides N.C."/>
            <person name="Klenk H.P."/>
            <person name="Han C."/>
        </authorList>
    </citation>
    <scope>NUCLEOTIDE SEQUENCE [LARGE SCALE GENOMIC DNA]</scope>
    <source>
        <strain evidence="5">ATCC 49208 / DSM 771 / VKM B-1644</strain>
    </source>
</reference>
<dbReference type="Pfam" id="PF02281">
    <property type="entry name" value="Dimer_Tnp_Tn5"/>
    <property type="match status" value="1"/>
</dbReference>
<dbReference type="InterPro" id="IPR002559">
    <property type="entry name" value="Transposase_11"/>
</dbReference>
<dbReference type="InterPro" id="IPR047768">
    <property type="entry name" value="Tn5p-like"/>
</dbReference>
<name>C8W0R4_DESAS</name>
<evidence type="ECO:0000313" key="4">
    <source>
        <dbReference type="EMBL" id="ACV63319.1"/>
    </source>
</evidence>
<dbReference type="PANTHER" id="PTHR37319">
    <property type="entry name" value="TRANSPOSASE"/>
    <property type="match status" value="1"/>
</dbReference>
<evidence type="ECO:0000259" key="2">
    <source>
        <dbReference type="Pfam" id="PF02281"/>
    </source>
</evidence>
<dbReference type="InterPro" id="IPR003201">
    <property type="entry name" value="Transposase_Tn5"/>
</dbReference>
<dbReference type="OrthoDB" id="139608at2"/>
<protein>
    <submittedName>
        <fullName evidence="4">Transposase IS4 family protein</fullName>
    </submittedName>
</protein>
<keyword evidence="5" id="KW-1185">Reference proteome</keyword>
<dbReference type="GO" id="GO:0004803">
    <property type="term" value="F:transposase activity"/>
    <property type="evidence" value="ECO:0007669"/>
    <property type="project" value="InterPro"/>
</dbReference>
<sequence length="467" mass="52918">MNNLPVSLKPTNQSMLWATKECGTANFGDTRLTHRLVSLAASLIEHPEKSLPEALGQWSDVKAAYRFFDNEKVTVEAIYDVHRKATIEKIKNQPVVLAIQDTTIFNYTLHRETKGLGPIGQAGLSGFFLHSCLAASAEGVPLGILAHRLWVRSLEPKEKTHKKRPIEDKESVRWIDVTREVAETVSPFTKVVMVGDRESDIFDLFLLASANQYDILVRAAWNRRIDQSHDYLWPVVESAPVLGRTVINIPRADKRPEREAVVLTLQAATVTLKPPKHRGKEKLAAPTLNALLVQEQSPPEGEKPIEWMLLTTLPVTTIDDALQCLTWYTYRWRIERYHYILKSGCQVEKLQLETKDRLMRAIAVYSMVASQLLWLTYQARQTPDAPCTIVLSNSEWGALYAAIHKITILPDNPPNLQTAVLWIAKLGGFLGRKRDGYPGLKVLWRGFRRLQDLTTMWDLFHPSDTCG</sequence>
<dbReference type="GO" id="GO:0003677">
    <property type="term" value="F:DNA binding"/>
    <property type="evidence" value="ECO:0007669"/>
    <property type="project" value="InterPro"/>
</dbReference>
<dbReference type="SUPFAM" id="SSF53098">
    <property type="entry name" value="Ribonuclease H-like"/>
    <property type="match status" value="1"/>
</dbReference>
<proteinExistence type="predicted"/>
<evidence type="ECO:0000313" key="5">
    <source>
        <dbReference type="Proteomes" id="UP000002217"/>
    </source>
</evidence>
<dbReference type="Gene3D" id="1.10.740.10">
    <property type="entry name" value="Transferase Inhibitor Protein From Tn5, Chain"/>
    <property type="match status" value="1"/>
</dbReference>
<dbReference type="STRING" id="485916.Dtox_2515"/>
<dbReference type="NCBIfam" id="NF033590">
    <property type="entry name" value="transpos_IS4_3"/>
    <property type="match status" value="1"/>
</dbReference>
<feature type="domain" description="Transposase Tn5 dimerisation" evidence="2">
    <location>
        <begin position="375"/>
        <end position="449"/>
    </location>
</feature>
<dbReference type="PANTHER" id="PTHR37319:SF1">
    <property type="entry name" value="TRANSPOSASE TN5 DIMERISATION DOMAIN-CONTAINING PROTEIN"/>
    <property type="match status" value="1"/>
</dbReference>
<dbReference type="Proteomes" id="UP000002217">
    <property type="component" value="Chromosome"/>
</dbReference>
<dbReference type="Pfam" id="PF01609">
    <property type="entry name" value="DDE_Tnp_1"/>
    <property type="match status" value="1"/>
</dbReference>
<dbReference type="HOGENOM" id="CLU_045115_0_0_9"/>
<feature type="domain" description="Transposase IS4-like" evidence="1">
    <location>
        <begin position="189"/>
        <end position="364"/>
    </location>
</feature>
<dbReference type="KEGG" id="dae:Dtox_2515"/>
<dbReference type="Gene3D" id="1.10.246.40">
    <property type="entry name" value="Tn5 transposase, domain 1"/>
    <property type="match status" value="1"/>
</dbReference>
<evidence type="ECO:0000259" key="3">
    <source>
        <dbReference type="Pfam" id="PF14706"/>
    </source>
</evidence>
<gene>
    <name evidence="4" type="ordered locus">Dtox_2515</name>
</gene>
<dbReference type="eggNOG" id="COG3385">
    <property type="taxonomic scope" value="Bacteria"/>
</dbReference>
<dbReference type="Pfam" id="PF14706">
    <property type="entry name" value="Tnp_DNA_bind"/>
    <property type="match status" value="1"/>
</dbReference>
<accession>C8W0R4</accession>
<organism evidence="4 5">
    <name type="scientific">Desulfofarcimen acetoxidans (strain ATCC 49208 / DSM 771 / KCTC 5769 / VKM B-1644 / 5575)</name>
    <name type="common">Desulfotomaculum acetoxidans</name>
    <dbReference type="NCBI Taxonomy" id="485916"/>
    <lineage>
        <taxon>Bacteria</taxon>
        <taxon>Bacillati</taxon>
        <taxon>Bacillota</taxon>
        <taxon>Clostridia</taxon>
        <taxon>Eubacteriales</taxon>
        <taxon>Peptococcaceae</taxon>
        <taxon>Desulfofarcimen</taxon>
    </lineage>
</organism>
<evidence type="ECO:0000259" key="1">
    <source>
        <dbReference type="Pfam" id="PF01609"/>
    </source>
</evidence>
<dbReference type="EMBL" id="CP001720">
    <property type="protein sequence ID" value="ACV63319.1"/>
    <property type="molecule type" value="Genomic_DNA"/>
</dbReference>
<dbReference type="InterPro" id="IPR014735">
    <property type="entry name" value="Transposase_Tn5-like_N"/>
</dbReference>
<dbReference type="GO" id="GO:0006313">
    <property type="term" value="P:DNA transposition"/>
    <property type="evidence" value="ECO:0007669"/>
    <property type="project" value="InterPro"/>
</dbReference>
<dbReference type="InterPro" id="IPR038215">
    <property type="entry name" value="TN5-like_N_sf"/>
</dbReference>